<evidence type="ECO:0000256" key="1">
    <source>
        <dbReference type="SAM" id="SignalP"/>
    </source>
</evidence>
<proteinExistence type="predicted"/>
<comment type="caution">
    <text evidence="3">The sequence shown here is derived from an EMBL/GenBank/DDBJ whole genome shotgun (WGS) entry which is preliminary data.</text>
</comment>
<dbReference type="InterPro" id="IPR012334">
    <property type="entry name" value="Pectin_lyas_fold"/>
</dbReference>
<keyword evidence="4" id="KW-1185">Reference proteome</keyword>
<feature type="signal peptide" evidence="1">
    <location>
        <begin position="1"/>
        <end position="26"/>
    </location>
</feature>
<evidence type="ECO:0000313" key="3">
    <source>
        <dbReference type="EMBL" id="MFC4310463.1"/>
    </source>
</evidence>
<dbReference type="Proteomes" id="UP001595904">
    <property type="component" value="Unassembled WGS sequence"/>
</dbReference>
<sequence length="531" mass="54289">MDRRNLSKVLLGSVAGSTLLSQRAQAQTCTPPCFPLTSQESSTEITPVDYSYPPADLRRFGGVGNGTTACAAALQNASTVSAAGGGNVIIEGGSYRIESNTVIAAGVTLEFRQGGLLTVDSGVQLSINGSVVAPPGAKIFAGSGVVKLGTAKGAVPTVYPEWFGAVGNGVVDCTSAIQKCVSSLNWGGIVQFAAGVYLTSGITALANTALRGVGKEQSLIKSIAAQPLVHLSNGGGIVPAGGFTVRDLTLDGNGYGTIGLQVDNYGNFSVQDCAIYGFSSRGVYFHGVVTSTIYRCRILNCPIGFEGDTSSSTLNAVALRDCAIGGCTNWGVKVTQGSLFSISGGAIEACGTSGISSTGGVLLDDMDRDALGIAATLDGVWMEDNNGHSAIRINAPHVNYSIFDIKSVQVFGGSRSYGIYVDGSGNYSSVALVYCTLKSAATQDLFIGTRAVGTVDHAQAGSASISAPDVVRLNHPINGRYQFPGLALLSGGQLIFESLPGNHANDADAATGGIPIGGVYRNGGVLRVRVS</sequence>
<gene>
    <name evidence="3" type="ORF">ACFPN2_15330</name>
</gene>
<evidence type="ECO:0000313" key="4">
    <source>
        <dbReference type="Proteomes" id="UP001595904"/>
    </source>
</evidence>
<keyword evidence="1" id="KW-0732">Signal</keyword>
<accession>A0ABV8SV15</accession>
<name>A0ABV8SV15_9GAMM</name>
<dbReference type="InterPro" id="IPR011050">
    <property type="entry name" value="Pectin_lyase_fold/virulence"/>
</dbReference>
<protein>
    <submittedName>
        <fullName evidence="3">Right-handed parallel beta-helix repeat-containing protein</fullName>
    </submittedName>
</protein>
<dbReference type="EMBL" id="JBHSDU010000003">
    <property type="protein sequence ID" value="MFC4310463.1"/>
    <property type="molecule type" value="Genomic_DNA"/>
</dbReference>
<evidence type="ECO:0000259" key="2">
    <source>
        <dbReference type="Pfam" id="PF13229"/>
    </source>
</evidence>
<organism evidence="3 4">
    <name type="scientific">Steroidobacter flavus</name>
    <dbReference type="NCBI Taxonomy" id="1842136"/>
    <lineage>
        <taxon>Bacteria</taxon>
        <taxon>Pseudomonadati</taxon>
        <taxon>Pseudomonadota</taxon>
        <taxon>Gammaproteobacteria</taxon>
        <taxon>Steroidobacterales</taxon>
        <taxon>Steroidobacteraceae</taxon>
        <taxon>Steroidobacter</taxon>
    </lineage>
</organism>
<dbReference type="SUPFAM" id="SSF51126">
    <property type="entry name" value="Pectin lyase-like"/>
    <property type="match status" value="2"/>
</dbReference>
<feature type="domain" description="Right handed beta helix" evidence="2">
    <location>
        <begin position="240"/>
        <end position="359"/>
    </location>
</feature>
<dbReference type="RefSeq" id="WP_380597969.1">
    <property type="nucleotide sequence ID" value="NZ_JBHSDU010000003.1"/>
</dbReference>
<feature type="chain" id="PRO_5045062451" evidence="1">
    <location>
        <begin position="27"/>
        <end position="531"/>
    </location>
</feature>
<dbReference type="Gene3D" id="2.160.20.10">
    <property type="entry name" value="Single-stranded right-handed beta-helix, Pectin lyase-like"/>
    <property type="match status" value="2"/>
</dbReference>
<dbReference type="InterPro" id="IPR039448">
    <property type="entry name" value="Beta_helix"/>
</dbReference>
<dbReference type="Pfam" id="PF13229">
    <property type="entry name" value="Beta_helix"/>
    <property type="match status" value="1"/>
</dbReference>
<reference evidence="4" key="1">
    <citation type="journal article" date="2019" name="Int. J. Syst. Evol. Microbiol.">
        <title>The Global Catalogue of Microorganisms (GCM) 10K type strain sequencing project: providing services to taxonomists for standard genome sequencing and annotation.</title>
        <authorList>
            <consortium name="The Broad Institute Genomics Platform"/>
            <consortium name="The Broad Institute Genome Sequencing Center for Infectious Disease"/>
            <person name="Wu L."/>
            <person name="Ma J."/>
        </authorList>
    </citation>
    <scope>NUCLEOTIDE SEQUENCE [LARGE SCALE GENOMIC DNA]</scope>
    <source>
        <strain evidence="4">CGMCC 1.10759</strain>
    </source>
</reference>